<accession>A0A0R1W9I4</accession>
<dbReference type="PATRIC" id="fig|1423774.3.peg.2164"/>
<keyword evidence="3" id="KW-0560">Oxidoreductase</keyword>
<dbReference type="InterPro" id="IPR036291">
    <property type="entry name" value="NAD(P)-bd_dom_sf"/>
</dbReference>
<proteinExistence type="inferred from homology"/>
<evidence type="ECO:0000313" key="6">
    <source>
        <dbReference type="Proteomes" id="UP000051302"/>
    </source>
</evidence>
<dbReference type="GO" id="GO:0016491">
    <property type="term" value="F:oxidoreductase activity"/>
    <property type="evidence" value="ECO:0007669"/>
    <property type="project" value="UniProtKB-KW"/>
</dbReference>
<protein>
    <recommendedName>
        <fullName evidence="7">Carbonyl reductase</fullName>
    </recommendedName>
</protein>
<evidence type="ECO:0000256" key="4">
    <source>
        <dbReference type="RuleBase" id="RU000363"/>
    </source>
</evidence>
<organism evidence="5 6">
    <name type="scientific">Companilactobacillus nantensis DSM 16982</name>
    <dbReference type="NCBI Taxonomy" id="1423774"/>
    <lineage>
        <taxon>Bacteria</taxon>
        <taxon>Bacillati</taxon>
        <taxon>Bacillota</taxon>
        <taxon>Bacilli</taxon>
        <taxon>Lactobacillales</taxon>
        <taxon>Lactobacillaceae</taxon>
        <taxon>Companilactobacillus</taxon>
    </lineage>
</organism>
<dbReference type="Pfam" id="PF00106">
    <property type="entry name" value="adh_short"/>
    <property type="match status" value="1"/>
</dbReference>
<gene>
    <name evidence="5" type="ORF">FD31_GL002084</name>
</gene>
<dbReference type="PANTHER" id="PTHR43963">
    <property type="entry name" value="CARBONYL REDUCTASE 1-RELATED"/>
    <property type="match status" value="1"/>
</dbReference>
<evidence type="ECO:0000313" key="5">
    <source>
        <dbReference type="EMBL" id="KRM14165.1"/>
    </source>
</evidence>
<dbReference type="Proteomes" id="UP000051302">
    <property type="component" value="Unassembled WGS sequence"/>
</dbReference>
<sequence>MKNDSVITLVTGGNRGMGLAIAKSLATSGQKVIIGSRNLDNGLAAVEKLNSEGLKLDAIQLDVTDSTSVTAAAHTLAKKYGYLTTLINNAGSVFDFGMEPSQISQELLRKDFEVNYFGLIDVTQKMMPLLKKAPQAKIINISSMMGSKTEALNPQSEVYRAVAVGYQSAKAAANMFTVQLAKEMSRNNLPITVNAIDPGMVATEFGGATPEQAREMGAKPITVGIKRTIALATDFENKDNATFTNINGPVAW</sequence>
<evidence type="ECO:0000256" key="2">
    <source>
        <dbReference type="ARBA" id="ARBA00022857"/>
    </source>
</evidence>
<evidence type="ECO:0000256" key="3">
    <source>
        <dbReference type="ARBA" id="ARBA00023002"/>
    </source>
</evidence>
<dbReference type="AlphaFoldDB" id="A0A0R1W9I4"/>
<dbReference type="Gene3D" id="3.40.50.720">
    <property type="entry name" value="NAD(P)-binding Rossmann-like Domain"/>
    <property type="match status" value="1"/>
</dbReference>
<dbReference type="PANTHER" id="PTHR43963:SF6">
    <property type="entry name" value="CHAIN DEHYDROGENASE FAMILY PROTEIN, PUTATIVE (AFU_ORTHOLOGUE AFUA_3G15350)-RELATED"/>
    <property type="match status" value="1"/>
</dbReference>
<comment type="similarity">
    <text evidence="1 4">Belongs to the short-chain dehydrogenases/reductases (SDR) family.</text>
</comment>
<dbReference type="RefSeq" id="WP_057893236.1">
    <property type="nucleotide sequence ID" value="NZ_AZFV01000049.1"/>
</dbReference>
<dbReference type="EMBL" id="AZFV01000049">
    <property type="protein sequence ID" value="KRM14165.1"/>
    <property type="molecule type" value="Genomic_DNA"/>
</dbReference>
<keyword evidence="6" id="KW-1185">Reference proteome</keyword>
<keyword evidence="2" id="KW-0521">NADP</keyword>
<name>A0A0R1W9I4_9LACO</name>
<evidence type="ECO:0000256" key="1">
    <source>
        <dbReference type="ARBA" id="ARBA00006484"/>
    </source>
</evidence>
<reference evidence="5 6" key="1">
    <citation type="journal article" date="2015" name="Genome Announc.">
        <title>Expanding the biotechnology potential of lactobacilli through comparative genomics of 213 strains and associated genera.</title>
        <authorList>
            <person name="Sun Z."/>
            <person name="Harris H.M."/>
            <person name="McCann A."/>
            <person name="Guo C."/>
            <person name="Argimon S."/>
            <person name="Zhang W."/>
            <person name="Yang X."/>
            <person name="Jeffery I.B."/>
            <person name="Cooney J.C."/>
            <person name="Kagawa T.F."/>
            <person name="Liu W."/>
            <person name="Song Y."/>
            <person name="Salvetti E."/>
            <person name="Wrobel A."/>
            <person name="Rasinkangas P."/>
            <person name="Parkhill J."/>
            <person name="Rea M.C."/>
            <person name="O'Sullivan O."/>
            <person name="Ritari J."/>
            <person name="Douillard F.P."/>
            <person name="Paul Ross R."/>
            <person name="Yang R."/>
            <person name="Briner A.E."/>
            <person name="Felis G.E."/>
            <person name="de Vos W.M."/>
            <person name="Barrangou R."/>
            <person name="Klaenhammer T.R."/>
            <person name="Caufield P.W."/>
            <person name="Cui Y."/>
            <person name="Zhang H."/>
            <person name="O'Toole P.W."/>
        </authorList>
    </citation>
    <scope>NUCLEOTIDE SEQUENCE [LARGE SCALE GENOMIC DNA]</scope>
    <source>
        <strain evidence="5 6">DSM 16982</strain>
    </source>
</reference>
<comment type="caution">
    <text evidence="5">The sequence shown here is derived from an EMBL/GenBank/DDBJ whole genome shotgun (WGS) entry which is preliminary data.</text>
</comment>
<dbReference type="SUPFAM" id="SSF51735">
    <property type="entry name" value="NAD(P)-binding Rossmann-fold domains"/>
    <property type="match status" value="1"/>
</dbReference>
<dbReference type="PRINTS" id="PR00081">
    <property type="entry name" value="GDHRDH"/>
</dbReference>
<dbReference type="STRING" id="1423774.FD31_GL002084"/>
<dbReference type="PRINTS" id="PR00080">
    <property type="entry name" value="SDRFAMILY"/>
</dbReference>
<dbReference type="InterPro" id="IPR002347">
    <property type="entry name" value="SDR_fam"/>
</dbReference>
<evidence type="ECO:0008006" key="7">
    <source>
        <dbReference type="Google" id="ProtNLM"/>
    </source>
</evidence>